<keyword evidence="2" id="KW-1185">Reference proteome</keyword>
<evidence type="ECO:0000313" key="2">
    <source>
        <dbReference type="Proteomes" id="UP001305521"/>
    </source>
</evidence>
<proteinExistence type="predicted"/>
<dbReference type="PANTHER" id="PTHR10188:SF6">
    <property type="entry name" value="N(4)-(BETA-N-ACETYLGLUCOSAMINYL)-L-ASPARAGINASE"/>
    <property type="match status" value="1"/>
</dbReference>
<dbReference type="Pfam" id="PF01112">
    <property type="entry name" value="Asparaginase_2"/>
    <property type="match status" value="1"/>
</dbReference>
<gene>
    <name evidence="1" type="ORF">R9Z33_10225</name>
</gene>
<dbReference type="CDD" id="cd04701">
    <property type="entry name" value="Asparaginase_2"/>
    <property type="match status" value="1"/>
</dbReference>
<protein>
    <submittedName>
        <fullName evidence="1">Isoaspartyl peptidase/L-asparaginase</fullName>
    </submittedName>
</protein>
<sequence>MQDTWTLAIHGGAGTIRRDELTPEKEAAYHAGLEAALQAGGAILAAGGSAEEAVLAAATSLEDCPLFNAGRGSTFTAAGTIEMDAALMTSAGQAGAVTGVTRIRNPILAARAVMRGTPHVLLAGAAADDFAASQGLAIEAPGYFRTEQRHAQLLAAQAAQVVALDHDLPAKMGTIGAVARDRHGALAAATSTGGMTNKRAGRVGDTPILGAGTWADAHVAISCTGTGEAFMRAAAAHEISALMRLAGRSLLEAAEEVALHRVPEAGGRGGLIAVDAAGNAALPFGTEGMYRGLWRAGEAPRTAIHAG</sequence>
<evidence type="ECO:0000313" key="1">
    <source>
        <dbReference type="EMBL" id="WPB87238.1"/>
    </source>
</evidence>
<reference evidence="1 2" key="1">
    <citation type="submission" date="2023-11" db="EMBL/GenBank/DDBJ databases">
        <title>Arctic aerobic anoxygenic photoheterotroph Sediminicoccus rosea KRV36 adapts its photosynthesis to long days of polar summer.</title>
        <authorList>
            <person name="Tomasch J."/>
            <person name="Kopejtka K."/>
            <person name="Bily T."/>
            <person name="Gardiner A.T."/>
            <person name="Gardian Z."/>
            <person name="Shivaramu S."/>
            <person name="Koblizek M."/>
            <person name="Engelhardt F."/>
            <person name="Kaftan D."/>
        </authorList>
    </citation>
    <scope>NUCLEOTIDE SEQUENCE [LARGE SCALE GENOMIC DNA]</scope>
    <source>
        <strain evidence="1 2">R-30</strain>
    </source>
</reference>
<dbReference type="EMBL" id="CP137852">
    <property type="protein sequence ID" value="WPB87238.1"/>
    <property type="molecule type" value="Genomic_DNA"/>
</dbReference>
<dbReference type="Gene3D" id="3.60.20.30">
    <property type="entry name" value="(Glycosyl)asparaginase"/>
    <property type="match status" value="1"/>
</dbReference>
<dbReference type="RefSeq" id="WP_318651192.1">
    <property type="nucleotide sequence ID" value="NZ_CP137852.1"/>
</dbReference>
<dbReference type="SUPFAM" id="SSF56235">
    <property type="entry name" value="N-terminal nucleophile aminohydrolases (Ntn hydrolases)"/>
    <property type="match status" value="1"/>
</dbReference>
<name>A0ABZ0PNC5_9PROT</name>
<accession>A0ABZ0PNC5</accession>
<dbReference type="InterPro" id="IPR000246">
    <property type="entry name" value="Peptidase_T2"/>
</dbReference>
<organism evidence="1 2">
    <name type="scientific">Sediminicoccus rosea</name>
    <dbReference type="NCBI Taxonomy" id="1225128"/>
    <lineage>
        <taxon>Bacteria</taxon>
        <taxon>Pseudomonadati</taxon>
        <taxon>Pseudomonadota</taxon>
        <taxon>Alphaproteobacteria</taxon>
        <taxon>Acetobacterales</taxon>
        <taxon>Roseomonadaceae</taxon>
        <taxon>Sediminicoccus</taxon>
    </lineage>
</organism>
<dbReference type="InterPro" id="IPR029055">
    <property type="entry name" value="Ntn_hydrolases_N"/>
</dbReference>
<dbReference type="PANTHER" id="PTHR10188">
    <property type="entry name" value="L-ASPARAGINASE"/>
    <property type="match status" value="1"/>
</dbReference>
<dbReference type="Proteomes" id="UP001305521">
    <property type="component" value="Chromosome"/>
</dbReference>